<dbReference type="Gene3D" id="3.80.10.10">
    <property type="entry name" value="Ribonuclease Inhibitor"/>
    <property type="match status" value="1"/>
</dbReference>
<dbReference type="GO" id="GO:0030199">
    <property type="term" value="P:collagen fibril organization"/>
    <property type="evidence" value="ECO:0007669"/>
    <property type="project" value="TreeGrafter"/>
</dbReference>
<organism evidence="11 12">
    <name type="scientific">Eublepharis macularius</name>
    <name type="common">Leopard gecko</name>
    <name type="synonym">Cyrtodactylus macularius</name>
    <dbReference type="NCBI Taxonomy" id="481883"/>
    <lineage>
        <taxon>Eukaryota</taxon>
        <taxon>Metazoa</taxon>
        <taxon>Chordata</taxon>
        <taxon>Craniata</taxon>
        <taxon>Vertebrata</taxon>
        <taxon>Euteleostomi</taxon>
        <taxon>Lepidosauria</taxon>
        <taxon>Squamata</taxon>
        <taxon>Bifurcata</taxon>
        <taxon>Gekkota</taxon>
        <taxon>Eublepharidae</taxon>
        <taxon>Eublepharinae</taxon>
        <taxon>Eublepharis</taxon>
    </lineage>
</organism>
<evidence type="ECO:0000256" key="5">
    <source>
        <dbReference type="ARBA" id="ARBA00022614"/>
    </source>
</evidence>
<feature type="chain" id="PRO_5041730305" evidence="10">
    <location>
        <begin position="24"/>
        <end position="335"/>
    </location>
</feature>
<dbReference type="Pfam" id="PF13855">
    <property type="entry name" value="LRR_8"/>
    <property type="match status" value="1"/>
</dbReference>
<dbReference type="SMART" id="SM00369">
    <property type="entry name" value="LRR_TYP"/>
    <property type="match status" value="4"/>
</dbReference>
<dbReference type="PANTHER" id="PTHR46269:SF4">
    <property type="entry name" value="OPTICIN"/>
    <property type="match status" value="1"/>
</dbReference>
<evidence type="ECO:0000313" key="11">
    <source>
        <dbReference type="Proteomes" id="UP001190640"/>
    </source>
</evidence>
<evidence type="ECO:0000256" key="4">
    <source>
        <dbReference type="ARBA" id="ARBA00022530"/>
    </source>
</evidence>
<evidence type="ECO:0000256" key="3">
    <source>
        <dbReference type="ARBA" id="ARBA00022525"/>
    </source>
</evidence>
<protein>
    <submittedName>
        <fullName evidence="12">Opticin</fullName>
    </submittedName>
</protein>
<reference evidence="12" key="1">
    <citation type="submission" date="2025-08" db="UniProtKB">
        <authorList>
            <consortium name="RefSeq"/>
        </authorList>
    </citation>
    <scope>IDENTIFICATION</scope>
    <source>
        <tissue evidence="12">Blood</tissue>
    </source>
</reference>
<evidence type="ECO:0000256" key="7">
    <source>
        <dbReference type="ARBA" id="ARBA00022737"/>
    </source>
</evidence>
<evidence type="ECO:0000256" key="1">
    <source>
        <dbReference type="ARBA" id="ARBA00004498"/>
    </source>
</evidence>
<keyword evidence="3" id="KW-0964">Secreted</keyword>
<dbReference type="PROSITE" id="PS51450">
    <property type="entry name" value="LRR"/>
    <property type="match status" value="1"/>
</dbReference>
<dbReference type="GeneID" id="129331190"/>
<keyword evidence="5" id="KW-0433">Leucine-rich repeat</keyword>
<dbReference type="GO" id="GO:0031012">
    <property type="term" value="C:extracellular matrix"/>
    <property type="evidence" value="ECO:0007669"/>
    <property type="project" value="TreeGrafter"/>
</dbReference>
<dbReference type="GO" id="GO:0005615">
    <property type="term" value="C:extracellular space"/>
    <property type="evidence" value="ECO:0007669"/>
    <property type="project" value="TreeGrafter"/>
</dbReference>
<name>A0AA97L0B2_EUBMA</name>
<evidence type="ECO:0000256" key="10">
    <source>
        <dbReference type="SAM" id="SignalP"/>
    </source>
</evidence>
<keyword evidence="8" id="KW-1015">Disulfide bond</keyword>
<evidence type="ECO:0000313" key="12">
    <source>
        <dbReference type="RefSeq" id="XP_054837575.1"/>
    </source>
</evidence>
<feature type="signal peptide" evidence="10">
    <location>
        <begin position="1"/>
        <end position="23"/>
    </location>
</feature>
<dbReference type="PANTHER" id="PTHR46269">
    <property type="entry name" value="EPIPHYCAN-RELATED"/>
    <property type="match status" value="1"/>
</dbReference>
<gene>
    <name evidence="12" type="primary">OPTC</name>
</gene>
<dbReference type="InterPro" id="IPR032675">
    <property type="entry name" value="LRR_dom_sf"/>
</dbReference>
<proteinExistence type="inferred from homology"/>
<dbReference type="CTD" id="26254"/>
<dbReference type="AlphaFoldDB" id="A0AA97L0B2"/>
<comment type="subcellular location">
    <subcellularLocation>
        <location evidence="1">Secreted</location>
        <location evidence="1">Extracellular space</location>
        <location evidence="1">Extracellular matrix</location>
    </subcellularLocation>
</comment>
<sequence>MQTAALMNAISALTFALAPAALSKDDGKKKKLKIDIPSYDNLVLNSYDLSLDNYEEIIDLNNYEDIYDYGDLAPKIEVGTLAPPTKNFLQPLSTAAVPAEAPQSKPSSSTASRTKGPDLFGPITNQGLPTCLICVCIRTSVYCDDAALENIPPLPFETTYFYARFNRINRIQAKDFIGLTKLKRIDLTNSFISWVDDDSFRLLPSLQELFLPENKLTSLPELPTSIVQLDARINMIQNTGIRPEAFQDLKKLQFLYLAGNKLDYIPAPLPEGLRSLHLQNNNIQIMHEDTFCNSRDHGYIRQALEDIRLDGNPINLSLFPNAYFCLPRLPIGHFY</sequence>
<evidence type="ECO:0000256" key="8">
    <source>
        <dbReference type="ARBA" id="ARBA00023157"/>
    </source>
</evidence>
<dbReference type="KEGG" id="emc:129331190"/>
<dbReference type="RefSeq" id="XP_054837575.1">
    <property type="nucleotide sequence ID" value="XM_054981600.1"/>
</dbReference>
<keyword evidence="7" id="KW-0677">Repeat</keyword>
<dbReference type="InterPro" id="IPR003591">
    <property type="entry name" value="Leu-rich_rpt_typical-subtyp"/>
</dbReference>
<keyword evidence="11" id="KW-1185">Reference proteome</keyword>
<dbReference type="GO" id="GO:0061975">
    <property type="term" value="P:articular cartilage development"/>
    <property type="evidence" value="ECO:0007669"/>
    <property type="project" value="TreeGrafter"/>
</dbReference>
<evidence type="ECO:0000256" key="6">
    <source>
        <dbReference type="ARBA" id="ARBA00022729"/>
    </source>
</evidence>
<dbReference type="GO" id="GO:0060348">
    <property type="term" value="P:bone development"/>
    <property type="evidence" value="ECO:0007669"/>
    <property type="project" value="TreeGrafter"/>
</dbReference>
<keyword evidence="6 10" id="KW-0732">Signal</keyword>
<dbReference type="InterPro" id="IPR001611">
    <property type="entry name" value="Leu-rich_rpt"/>
</dbReference>
<evidence type="ECO:0000256" key="9">
    <source>
        <dbReference type="ARBA" id="ARBA00023180"/>
    </source>
</evidence>
<keyword evidence="9" id="KW-0325">Glycoprotein</keyword>
<keyword evidence="4" id="KW-0272">Extracellular matrix</keyword>
<comment type="similarity">
    <text evidence="2">Belongs to the small leucine-rich proteoglycan (SLRP) family. SLRP class III subfamily.</text>
</comment>
<accession>A0AA97L0B2</accession>
<evidence type="ECO:0000256" key="2">
    <source>
        <dbReference type="ARBA" id="ARBA00006912"/>
    </source>
</evidence>
<dbReference type="InterPro" id="IPR043547">
    <property type="entry name" value="Mimecan/Epiphycan/Opticin"/>
</dbReference>
<dbReference type="Proteomes" id="UP001190640">
    <property type="component" value="Chromosome 5"/>
</dbReference>
<dbReference type="SUPFAM" id="SSF52058">
    <property type="entry name" value="L domain-like"/>
    <property type="match status" value="1"/>
</dbReference>